<dbReference type="AlphaFoldDB" id="A0A7W8J918"/>
<proteinExistence type="predicted"/>
<protein>
    <submittedName>
        <fullName evidence="4">Phosphate transport system substrate-binding protein</fullName>
    </submittedName>
</protein>
<feature type="domain" description="PBP" evidence="3">
    <location>
        <begin position="67"/>
        <end position="326"/>
    </location>
</feature>
<feature type="chain" id="PRO_5030673984" evidence="2">
    <location>
        <begin position="27"/>
        <end position="354"/>
    </location>
</feature>
<dbReference type="EMBL" id="JACHDZ010000002">
    <property type="protein sequence ID" value="MBB5343746.1"/>
    <property type="molecule type" value="Genomic_DNA"/>
</dbReference>
<evidence type="ECO:0000256" key="1">
    <source>
        <dbReference type="ARBA" id="ARBA00022729"/>
    </source>
</evidence>
<dbReference type="InterPro" id="IPR050811">
    <property type="entry name" value="Phosphate_ABC_transporter"/>
</dbReference>
<evidence type="ECO:0000313" key="4">
    <source>
        <dbReference type="EMBL" id="MBB5343746.1"/>
    </source>
</evidence>
<name>A0A7W8J918_9BACT</name>
<dbReference type="Proteomes" id="UP000569092">
    <property type="component" value="Unassembled WGS sequence"/>
</dbReference>
<dbReference type="Pfam" id="PF12849">
    <property type="entry name" value="PBP_like_2"/>
    <property type="match status" value="1"/>
</dbReference>
<evidence type="ECO:0000259" key="3">
    <source>
        <dbReference type="Pfam" id="PF12849"/>
    </source>
</evidence>
<feature type="signal peptide" evidence="2">
    <location>
        <begin position="1"/>
        <end position="26"/>
    </location>
</feature>
<reference evidence="4 5" key="1">
    <citation type="submission" date="2020-08" db="EMBL/GenBank/DDBJ databases">
        <title>Genomic Encyclopedia of Type Strains, Phase IV (KMG-V): Genome sequencing to study the core and pangenomes of soil and plant-associated prokaryotes.</title>
        <authorList>
            <person name="Whitman W."/>
        </authorList>
    </citation>
    <scope>NUCLEOTIDE SEQUENCE [LARGE SCALE GENOMIC DNA]</scope>
    <source>
        <strain evidence="4 5">M8US30</strain>
    </source>
</reference>
<dbReference type="PANTHER" id="PTHR30570:SF6">
    <property type="entry name" value="PHOSPHATE-BINDING PROTEIN PSTS"/>
    <property type="match status" value="1"/>
</dbReference>
<dbReference type="SUPFAM" id="SSF53850">
    <property type="entry name" value="Periplasmic binding protein-like II"/>
    <property type="match status" value="1"/>
</dbReference>
<comment type="caution">
    <text evidence="4">The sequence shown here is derived from an EMBL/GenBank/DDBJ whole genome shotgun (WGS) entry which is preliminary data.</text>
</comment>
<keyword evidence="1 2" id="KW-0732">Signal</keyword>
<accession>A0A7W8J918</accession>
<dbReference type="PANTHER" id="PTHR30570">
    <property type="entry name" value="PERIPLASMIC PHOSPHATE BINDING COMPONENT OF PHOSPHATE ABC TRANSPORTER"/>
    <property type="match status" value="1"/>
</dbReference>
<organism evidence="4 5">
    <name type="scientific">Tunturiibacter lichenicola</name>
    <dbReference type="NCBI Taxonomy" id="2051959"/>
    <lineage>
        <taxon>Bacteria</taxon>
        <taxon>Pseudomonadati</taxon>
        <taxon>Acidobacteriota</taxon>
        <taxon>Terriglobia</taxon>
        <taxon>Terriglobales</taxon>
        <taxon>Acidobacteriaceae</taxon>
        <taxon>Tunturiibacter</taxon>
    </lineage>
</organism>
<dbReference type="Gene3D" id="3.40.190.10">
    <property type="entry name" value="Periplasmic binding protein-like II"/>
    <property type="match status" value="2"/>
</dbReference>
<evidence type="ECO:0000256" key="2">
    <source>
        <dbReference type="SAM" id="SignalP"/>
    </source>
</evidence>
<sequence>MRAYTLRCLRTVACAAAMIICGSVLVGQQPAPGGQQSLDLSALPTYVPTTMVTGTIRNYGNNYIPALMKEWEDGFGKMQPGVTFETSLPGSEAAMAGLYGDIADLAFIGRESYPTEVHAFEEVKGYAPLGIEISSGSFMTPHKTFALMVFVNKENPLAKTNLPELMRIFGCGSNAITEWGQLGLTGAWEHRPIHVYGYAPTTGMARFFSSAVLGENGRWTASMHDFDNGHRPDGEVINAGVYVLRALAADPDGIAYANFLYTTPEVRALALASTSGSGIQYHEPTRDNVFSRLYPLTRFTTVFLDRKPGEPVKPALKEFLRYILSRDGMQAVVNDGAYVPLNAMQLEKERHKLD</sequence>
<dbReference type="InterPro" id="IPR024370">
    <property type="entry name" value="PBP_domain"/>
</dbReference>
<gene>
    <name evidence="4" type="ORF">HDF10_001721</name>
</gene>
<evidence type="ECO:0000313" key="5">
    <source>
        <dbReference type="Proteomes" id="UP000569092"/>
    </source>
</evidence>